<feature type="transmembrane region" description="Helical" evidence="1">
    <location>
        <begin position="56"/>
        <end position="76"/>
    </location>
</feature>
<accession>A0A645A0Z6</accession>
<evidence type="ECO:0000256" key="1">
    <source>
        <dbReference type="SAM" id="Phobius"/>
    </source>
</evidence>
<proteinExistence type="predicted"/>
<keyword evidence="1" id="KW-0812">Transmembrane</keyword>
<feature type="transmembrane region" description="Helical" evidence="1">
    <location>
        <begin position="197"/>
        <end position="220"/>
    </location>
</feature>
<evidence type="ECO:0000313" key="2">
    <source>
        <dbReference type="EMBL" id="MPM44523.1"/>
    </source>
</evidence>
<dbReference type="AlphaFoldDB" id="A0A645A0Z6"/>
<dbReference type="EMBL" id="VSSQ01010509">
    <property type="protein sequence ID" value="MPM44523.1"/>
    <property type="molecule type" value="Genomic_DNA"/>
</dbReference>
<feature type="transmembrane region" description="Helical" evidence="1">
    <location>
        <begin position="158"/>
        <end position="177"/>
    </location>
</feature>
<keyword evidence="1" id="KW-1133">Transmembrane helix</keyword>
<protein>
    <submittedName>
        <fullName evidence="2">Uncharacterized protein</fullName>
    </submittedName>
</protein>
<organism evidence="2">
    <name type="scientific">bioreactor metagenome</name>
    <dbReference type="NCBI Taxonomy" id="1076179"/>
    <lineage>
        <taxon>unclassified sequences</taxon>
        <taxon>metagenomes</taxon>
        <taxon>ecological metagenomes</taxon>
    </lineage>
</organism>
<reference evidence="2" key="1">
    <citation type="submission" date="2019-08" db="EMBL/GenBank/DDBJ databases">
        <authorList>
            <person name="Kucharzyk K."/>
            <person name="Murdoch R.W."/>
            <person name="Higgins S."/>
            <person name="Loffler F."/>
        </authorList>
    </citation>
    <scope>NUCLEOTIDE SEQUENCE</scope>
</reference>
<name>A0A645A0Z6_9ZZZZ</name>
<gene>
    <name evidence="2" type="ORF">SDC9_91201</name>
</gene>
<feature type="transmembrane region" description="Helical" evidence="1">
    <location>
        <begin position="88"/>
        <end position="107"/>
    </location>
</feature>
<feature type="transmembrane region" description="Helical" evidence="1">
    <location>
        <begin position="113"/>
        <end position="132"/>
    </location>
</feature>
<sequence>MKAQQNTMQAAAQKQPLIKRMFRGCFRFLGALLFILFMTHNLLVSMGVDTFVEKPLPLIAILSCFVCVTVGANYWFRNQVIRWRSYCIASITTFILFCVFIVSLDYTNYSTTLMQFIVILLLPIVSTVFSIWKLRKEKKAKTEAAMCDSKRKSFNRSIALANTVRFIALISFSSVFLENGQRVLSIVFEPETRTNRMYPFSEVLDAIVAAYAIWLLICFARKEFVKLSDQTESGI</sequence>
<comment type="caution">
    <text evidence="2">The sequence shown here is derived from an EMBL/GenBank/DDBJ whole genome shotgun (WGS) entry which is preliminary data.</text>
</comment>
<keyword evidence="1" id="KW-0472">Membrane</keyword>
<feature type="transmembrane region" description="Helical" evidence="1">
    <location>
        <begin position="21"/>
        <end position="44"/>
    </location>
</feature>